<feature type="transmembrane region" description="Helical" evidence="6">
    <location>
        <begin position="233"/>
        <end position="256"/>
    </location>
</feature>
<sequence length="289" mass="30728">MEQLLFIIGMLPSTLMIVAPILIAANGGMICERSGVVNIALEGLMSIGAMSAAVTHVLLETKIGFSIPLAMFIAALSGGLFSIIHAFACVTLKADHIISGTGINLLSIGLTIFVCQLIFSMDRSMNYRMGMKSGLFGIYPTIWIALLILAVSWFLLYKCPWGLRLRAAGEHPQALASAGVNVAGIQYTAVIISGILAGLAGSCIVLTQDIQFTVSTINGKGFIALAAVSFGRWLPIGILGSSFLFGLSSSLAVNIINIKSLQSLPSEVFSMIPYFVTLLAMVLFYVKKK</sequence>
<keyword evidence="4 6" id="KW-1133">Transmembrane helix</keyword>
<feature type="transmembrane region" description="Helical" evidence="6">
    <location>
        <begin position="102"/>
        <end position="121"/>
    </location>
</feature>
<feature type="transmembrane region" description="Helical" evidence="6">
    <location>
        <begin position="37"/>
        <end position="59"/>
    </location>
</feature>
<dbReference type="GO" id="GO:0005886">
    <property type="term" value="C:plasma membrane"/>
    <property type="evidence" value="ECO:0007669"/>
    <property type="project" value="UniProtKB-SubCell"/>
</dbReference>
<dbReference type="EMBL" id="JQ844278">
    <property type="protein sequence ID" value="AGS54147.1"/>
    <property type="molecule type" value="Genomic_DNA"/>
</dbReference>
<dbReference type="AlphaFoldDB" id="A0A806KHS2"/>
<evidence type="ECO:0000313" key="7">
    <source>
        <dbReference type="EMBL" id="AGS54147.1"/>
    </source>
</evidence>
<dbReference type="InterPro" id="IPR001851">
    <property type="entry name" value="ABC_transp_permease"/>
</dbReference>
<keyword evidence="2" id="KW-1003">Cell membrane</keyword>
<feature type="transmembrane region" description="Helical" evidence="6">
    <location>
        <begin position="268"/>
        <end position="286"/>
    </location>
</feature>
<feature type="transmembrane region" description="Helical" evidence="6">
    <location>
        <begin position="6"/>
        <end position="25"/>
    </location>
</feature>
<evidence type="ECO:0000256" key="6">
    <source>
        <dbReference type="SAM" id="Phobius"/>
    </source>
</evidence>
<organism evidence="7">
    <name type="scientific">uncultured bacterium contig00051</name>
    <dbReference type="NCBI Taxonomy" id="1181535"/>
    <lineage>
        <taxon>Bacteria</taxon>
        <taxon>environmental samples</taxon>
    </lineage>
</organism>
<comment type="subcellular location">
    <subcellularLocation>
        <location evidence="1">Cell membrane</location>
        <topology evidence="1">Multi-pass membrane protein</topology>
    </subcellularLocation>
</comment>
<dbReference type="PANTHER" id="PTHR43370">
    <property type="entry name" value="SUGAR ABC TRANSPORTER INTEGRAL MEMBRANE PROTEIN-RELATED"/>
    <property type="match status" value="1"/>
</dbReference>
<evidence type="ECO:0000256" key="5">
    <source>
        <dbReference type="ARBA" id="ARBA00023136"/>
    </source>
</evidence>
<reference evidence="7" key="1">
    <citation type="submission" date="2012-03" db="EMBL/GenBank/DDBJ databases">
        <title>Functional metagenomics reveals considerable lignocellulase gene clusters in the gut microbiome of a wood-feeding higher termite.</title>
        <authorList>
            <person name="Liu N."/>
        </authorList>
    </citation>
    <scope>NUCLEOTIDE SEQUENCE</scope>
</reference>
<accession>A0A806KHS2</accession>
<keyword evidence="3 6" id="KW-0812">Transmembrane</keyword>
<name>A0A806KHS2_9BACT</name>
<dbReference type="CDD" id="cd06580">
    <property type="entry name" value="TM_PBP1_transp_TpRbsC_like"/>
    <property type="match status" value="1"/>
</dbReference>
<dbReference type="Pfam" id="PF02653">
    <property type="entry name" value="BPD_transp_2"/>
    <property type="match status" value="1"/>
</dbReference>
<proteinExistence type="predicted"/>
<feature type="transmembrane region" description="Helical" evidence="6">
    <location>
        <begin position="133"/>
        <end position="156"/>
    </location>
</feature>
<feature type="transmembrane region" description="Helical" evidence="6">
    <location>
        <begin position="65"/>
        <end position="90"/>
    </location>
</feature>
<evidence type="ECO:0000256" key="2">
    <source>
        <dbReference type="ARBA" id="ARBA00022475"/>
    </source>
</evidence>
<dbReference type="PANTHER" id="PTHR43370:SF1">
    <property type="entry name" value="GUANOSINE ABC TRANSPORTER PERMEASE PROTEIN NUPQ"/>
    <property type="match status" value="1"/>
</dbReference>
<evidence type="ECO:0000256" key="4">
    <source>
        <dbReference type="ARBA" id="ARBA00022989"/>
    </source>
</evidence>
<evidence type="ECO:0000256" key="3">
    <source>
        <dbReference type="ARBA" id="ARBA00022692"/>
    </source>
</evidence>
<keyword evidence="5 6" id="KW-0472">Membrane</keyword>
<evidence type="ECO:0000256" key="1">
    <source>
        <dbReference type="ARBA" id="ARBA00004651"/>
    </source>
</evidence>
<protein>
    <submittedName>
        <fullName evidence="7">ABC transporter, permease protein</fullName>
    </submittedName>
</protein>
<dbReference type="GO" id="GO:0022857">
    <property type="term" value="F:transmembrane transporter activity"/>
    <property type="evidence" value="ECO:0007669"/>
    <property type="project" value="InterPro"/>
</dbReference>